<accession>A0A5E8HD51</accession>
<comment type="caution">
    <text evidence="1">The sequence shown here is derived from an EMBL/GenBank/DDBJ whole genome shotgun (WGS) entry which is preliminary data.</text>
</comment>
<reference evidence="1 2" key="1">
    <citation type="submission" date="2013-04" db="EMBL/GenBank/DDBJ databases">
        <authorList>
            <person name="Harkins D.M."/>
            <person name="Durkin A.S."/>
            <person name="Brinkac L.M."/>
            <person name="Haft D.H."/>
            <person name="Selengut J.D."/>
            <person name="Sanka R."/>
            <person name="DePew J."/>
            <person name="Purushe J."/>
            <person name="Hartskeerl R.A."/>
            <person name="Ahmed A."/>
            <person name="van der Linden H."/>
            <person name="Goris M.G.A."/>
            <person name="Vinetz J.M."/>
            <person name="Sutton G.G."/>
            <person name="Nierman W.C."/>
            <person name="Fouts D.E."/>
        </authorList>
    </citation>
    <scope>NUCLEOTIDE SEQUENCE [LARGE SCALE GENOMIC DNA]</scope>
    <source>
        <strain evidence="1 2">Sao Paulo</strain>
    </source>
</reference>
<dbReference type="AlphaFoldDB" id="A0A5E8HD51"/>
<dbReference type="EMBL" id="AOGX02000024">
    <property type="protein sequence ID" value="EOQ87956.1"/>
    <property type="molecule type" value="Genomic_DNA"/>
</dbReference>
<dbReference type="STRING" id="1249483.LEP1GSC202_3406"/>
<proteinExistence type="predicted"/>
<name>A0A5E8HD51_9LEPT</name>
<sequence>MGSNPASASAINGNWQIIMISTRLVRMDFLIFILSQTSV</sequence>
<evidence type="ECO:0000313" key="2">
    <source>
        <dbReference type="Proteomes" id="UP000013996"/>
    </source>
</evidence>
<gene>
    <name evidence="1" type="ORF">LEP1GSC202_3406</name>
</gene>
<organism evidence="1 2">
    <name type="scientific">Leptospira yanagawae serovar Saopaulo str. Sao Paulo = ATCC 700523</name>
    <dbReference type="NCBI Taxonomy" id="1249483"/>
    <lineage>
        <taxon>Bacteria</taxon>
        <taxon>Pseudomonadati</taxon>
        <taxon>Spirochaetota</taxon>
        <taxon>Spirochaetia</taxon>
        <taxon>Leptospirales</taxon>
        <taxon>Leptospiraceae</taxon>
        <taxon>Leptospira</taxon>
    </lineage>
</organism>
<protein>
    <submittedName>
        <fullName evidence="1">Uncharacterized protein</fullName>
    </submittedName>
</protein>
<dbReference type="Proteomes" id="UP000013996">
    <property type="component" value="Unassembled WGS sequence"/>
</dbReference>
<evidence type="ECO:0000313" key="1">
    <source>
        <dbReference type="EMBL" id="EOQ87956.1"/>
    </source>
</evidence>